<dbReference type="SUPFAM" id="SSF100950">
    <property type="entry name" value="NagB/RpiA/CoA transferase-like"/>
    <property type="match status" value="1"/>
</dbReference>
<evidence type="ECO:0000313" key="4">
    <source>
        <dbReference type="EMBL" id="BBY46695.1"/>
    </source>
</evidence>
<dbReference type="PANTHER" id="PTHR30363:SF44">
    <property type="entry name" value="AGA OPERON TRANSCRIPTIONAL REPRESSOR-RELATED"/>
    <property type="match status" value="1"/>
</dbReference>
<evidence type="ECO:0000313" key="5">
    <source>
        <dbReference type="Proteomes" id="UP000467428"/>
    </source>
</evidence>
<accession>A0A7I7RSA1</accession>
<dbReference type="RefSeq" id="WP_163916229.1">
    <property type="nucleotide sequence ID" value="NZ_AP022592.1"/>
</dbReference>
<evidence type="ECO:0000259" key="3">
    <source>
        <dbReference type="PROSITE" id="PS51000"/>
    </source>
</evidence>
<keyword evidence="4" id="KW-0614">Plasmid</keyword>
<reference evidence="4 5" key="1">
    <citation type="journal article" date="2019" name="Emerg. Microbes Infect.">
        <title>Comprehensive subspecies identification of 175 nontuberculous mycobacteria species based on 7547 genomic profiles.</title>
        <authorList>
            <person name="Matsumoto Y."/>
            <person name="Kinjo T."/>
            <person name="Motooka D."/>
            <person name="Nabeya D."/>
            <person name="Jung N."/>
            <person name="Uechi K."/>
            <person name="Horii T."/>
            <person name="Iida T."/>
            <person name="Fujita J."/>
            <person name="Nakamura S."/>
        </authorList>
    </citation>
    <scope>NUCLEOTIDE SEQUENCE [LARGE SCALE GENOMIC DNA]</scope>
    <source>
        <strain evidence="4 5">JCM 18538</strain>
        <plasmid evidence="4">pJCM18538</plasmid>
    </source>
</reference>
<dbReference type="InterPro" id="IPR036388">
    <property type="entry name" value="WH-like_DNA-bd_sf"/>
</dbReference>
<keyword evidence="4" id="KW-0238">DNA-binding</keyword>
<keyword evidence="1" id="KW-0805">Transcription regulation</keyword>
<dbReference type="SMART" id="SM00420">
    <property type="entry name" value="HTH_DEOR"/>
    <property type="match status" value="1"/>
</dbReference>
<sequence>MSRRAEVAVRLQKRGFQSVNDLARAFGVDASTIRRDLDKLEAEGVIQRTHGGAVPIEADYPHVARDVGLHRAEKVAIGAAMAERVLDGQTILLDAGETTLEVARHLRQSRLTVVTHDLRVGLEIATKPSMNLVFIGGELLPSGFGMWGPASVQQVENLRVNVAIFGAVTVMDDGLYSTSSYEIELKRKMRSIAGEAFFVADSSKFGREALFKVFGFEDFTAGITDAMLDPIRAAQLPLPVIRASVPPAEIPESAAVRSI</sequence>
<evidence type="ECO:0000256" key="1">
    <source>
        <dbReference type="ARBA" id="ARBA00023015"/>
    </source>
</evidence>
<protein>
    <submittedName>
        <fullName evidence="4">DNA-binding transcriptional regulator</fullName>
    </submittedName>
</protein>
<dbReference type="AlphaFoldDB" id="A0A7I7RSA1"/>
<dbReference type="PRINTS" id="PR00037">
    <property type="entry name" value="HTHLACR"/>
</dbReference>
<dbReference type="EMBL" id="AP022592">
    <property type="protein sequence ID" value="BBY46695.1"/>
    <property type="molecule type" value="Genomic_DNA"/>
</dbReference>
<gene>
    <name evidence="4" type="ORF">MARA_01250</name>
</gene>
<dbReference type="GO" id="GO:0003700">
    <property type="term" value="F:DNA-binding transcription factor activity"/>
    <property type="evidence" value="ECO:0007669"/>
    <property type="project" value="InterPro"/>
</dbReference>
<dbReference type="InterPro" id="IPR014036">
    <property type="entry name" value="DeoR-like_C"/>
</dbReference>
<dbReference type="KEGG" id="marz:MARA_01250"/>
<dbReference type="SMART" id="SM01134">
    <property type="entry name" value="DeoRC"/>
    <property type="match status" value="1"/>
</dbReference>
<geneLocation type="plasmid" evidence="4">
    <name>pJCM18538</name>
</geneLocation>
<name>A0A7I7RSA1_9MYCO</name>
<dbReference type="Proteomes" id="UP000467428">
    <property type="component" value="Plasmid pJCM18538"/>
</dbReference>
<dbReference type="InterPro" id="IPR001034">
    <property type="entry name" value="DeoR_HTH"/>
</dbReference>
<dbReference type="SUPFAM" id="SSF46785">
    <property type="entry name" value="Winged helix' DNA-binding domain"/>
    <property type="match status" value="1"/>
</dbReference>
<dbReference type="Gene3D" id="1.10.10.10">
    <property type="entry name" value="Winged helix-like DNA-binding domain superfamily/Winged helix DNA-binding domain"/>
    <property type="match status" value="1"/>
</dbReference>
<keyword evidence="5" id="KW-1185">Reference proteome</keyword>
<dbReference type="InterPro" id="IPR037171">
    <property type="entry name" value="NagB/RpiA_transferase-like"/>
</dbReference>
<keyword evidence="2" id="KW-0804">Transcription</keyword>
<proteinExistence type="predicted"/>
<organism evidence="4 5">
    <name type="scientific">Mycolicibacterium arabiense</name>
    <dbReference type="NCBI Taxonomy" id="1286181"/>
    <lineage>
        <taxon>Bacteria</taxon>
        <taxon>Bacillati</taxon>
        <taxon>Actinomycetota</taxon>
        <taxon>Actinomycetes</taxon>
        <taxon>Mycobacteriales</taxon>
        <taxon>Mycobacteriaceae</taxon>
        <taxon>Mycolicibacterium</taxon>
    </lineage>
</organism>
<dbReference type="InterPro" id="IPR050313">
    <property type="entry name" value="Carb_Metab_HTH_regulators"/>
</dbReference>
<dbReference type="GO" id="GO:0003677">
    <property type="term" value="F:DNA binding"/>
    <property type="evidence" value="ECO:0007669"/>
    <property type="project" value="UniProtKB-KW"/>
</dbReference>
<dbReference type="InterPro" id="IPR036390">
    <property type="entry name" value="WH_DNA-bd_sf"/>
</dbReference>
<dbReference type="Pfam" id="PF08220">
    <property type="entry name" value="HTH_DeoR"/>
    <property type="match status" value="1"/>
</dbReference>
<feature type="domain" description="HTH deoR-type" evidence="3">
    <location>
        <begin position="1"/>
        <end position="55"/>
    </location>
</feature>
<dbReference type="PANTHER" id="PTHR30363">
    <property type="entry name" value="HTH-TYPE TRANSCRIPTIONAL REGULATOR SRLR-RELATED"/>
    <property type="match status" value="1"/>
</dbReference>
<dbReference type="PROSITE" id="PS51000">
    <property type="entry name" value="HTH_DEOR_2"/>
    <property type="match status" value="1"/>
</dbReference>
<evidence type="ECO:0000256" key="2">
    <source>
        <dbReference type="ARBA" id="ARBA00023163"/>
    </source>
</evidence>
<dbReference type="Pfam" id="PF00455">
    <property type="entry name" value="DeoRC"/>
    <property type="match status" value="1"/>
</dbReference>